<dbReference type="EMBL" id="CP003418">
    <property type="protein sequence ID" value="AFH49749.1"/>
    <property type="molecule type" value="Genomic_DNA"/>
</dbReference>
<dbReference type="GO" id="GO:0070681">
    <property type="term" value="P:glutaminyl-tRNAGln biosynthesis via transamidation"/>
    <property type="evidence" value="ECO:0007669"/>
    <property type="project" value="TreeGrafter"/>
</dbReference>
<dbReference type="HOGENOM" id="CLU_105899_1_2_10"/>
<evidence type="ECO:0000256" key="1">
    <source>
        <dbReference type="HAMAP-Rule" id="MF_00122"/>
    </source>
</evidence>
<comment type="catalytic activity">
    <reaction evidence="1">
        <text>L-glutamyl-tRNA(Gln) + L-glutamine + ATP + H2O = L-glutaminyl-tRNA(Gln) + L-glutamate + ADP + phosphate + H(+)</text>
        <dbReference type="Rhea" id="RHEA:17521"/>
        <dbReference type="Rhea" id="RHEA-COMP:9681"/>
        <dbReference type="Rhea" id="RHEA-COMP:9684"/>
        <dbReference type="ChEBI" id="CHEBI:15377"/>
        <dbReference type="ChEBI" id="CHEBI:15378"/>
        <dbReference type="ChEBI" id="CHEBI:29985"/>
        <dbReference type="ChEBI" id="CHEBI:30616"/>
        <dbReference type="ChEBI" id="CHEBI:43474"/>
        <dbReference type="ChEBI" id="CHEBI:58359"/>
        <dbReference type="ChEBI" id="CHEBI:78520"/>
        <dbReference type="ChEBI" id="CHEBI:78521"/>
        <dbReference type="ChEBI" id="CHEBI:456216"/>
    </reaction>
</comment>
<dbReference type="Pfam" id="PF02686">
    <property type="entry name" value="GatC"/>
    <property type="match status" value="1"/>
</dbReference>
<dbReference type="RefSeq" id="WP_014560898.1">
    <property type="nucleotide sequence ID" value="NC_017464.1"/>
</dbReference>
<dbReference type="GO" id="GO:0050566">
    <property type="term" value="F:asparaginyl-tRNA synthase (glutamine-hydrolyzing) activity"/>
    <property type="evidence" value="ECO:0007669"/>
    <property type="project" value="RHEA"/>
</dbReference>
<comment type="function">
    <text evidence="1">Allows the formation of correctly charged Asn-tRNA(Asn) or Gln-tRNA(Gln) through the transamidation of misacylated Asp-tRNA(Asn) or Glu-tRNA(Gln) in organisms which lack either or both of asparaginyl-tRNA or glutaminyl-tRNA synthetases. The reaction takes place in the presence of glutamine and ATP through an activated phospho-Asp-tRNA(Asn) or phospho-Glu-tRNA(Gln).</text>
</comment>
<name>I0AL92_IGNAJ</name>
<gene>
    <name evidence="1 2" type="primary">gatC</name>
    <name evidence="2" type="ordered locus">IALB_2044</name>
</gene>
<evidence type="ECO:0000313" key="2">
    <source>
        <dbReference type="EMBL" id="AFH49749.1"/>
    </source>
</evidence>
<evidence type="ECO:0000313" key="3">
    <source>
        <dbReference type="Proteomes" id="UP000007394"/>
    </source>
</evidence>
<proteinExistence type="inferred from homology"/>
<dbReference type="GO" id="GO:0006450">
    <property type="term" value="P:regulation of translational fidelity"/>
    <property type="evidence" value="ECO:0007669"/>
    <property type="project" value="InterPro"/>
</dbReference>
<dbReference type="Proteomes" id="UP000007394">
    <property type="component" value="Chromosome"/>
</dbReference>
<keyword evidence="1" id="KW-0436">Ligase</keyword>
<protein>
    <recommendedName>
        <fullName evidence="1">Aspartyl/glutamyl-tRNA(Asn/Gln) amidotransferase subunit C</fullName>
        <shortName evidence="1">Asp/Glu-ADT subunit C</shortName>
        <ecNumber evidence="1">6.3.5.-</ecNumber>
    </recommendedName>
</protein>
<dbReference type="InterPro" id="IPR036113">
    <property type="entry name" value="Asp/Glu-ADT_sf_sub_c"/>
</dbReference>
<keyword evidence="1" id="KW-0547">Nucleotide-binding</keyword>
<dbReference type="GO" id="GO:0005524">
    <property type="term" value="F:ATP binding"/>
    <property type="evidence" value="ECO:0007669"/>
    <property type="project" value="UniProtKB-KW"/>
</dbReference>
<keyword evidence="3" id="KW-1185">Reference proteome</keyword>
<dbReference type="EC" id="6.3.5.-" evidence="1"/>
<keyword evidence="1" id="KW-0067">ATP-binding</keyword>
<comment type="subunit">
    <text evidence="1">Heterotrimer of A, B and C subunits.</text>
</comment>
<comment type="similarity">
    <text evidence="1">Belongs to the GatC family.</text>
</comment>
<organism evidence="2 3">
    <name type="scientific">Ignavibacterium album (strain DSM 19864 / JCM 16511 / NBRC 101810 / Mat9-16)</name>
    <dbReference type="NCBI Taxonomy" id="945713"/>
    <lineage>
        <taxon>Bacteria</taxon>
        <taxon>Pseudomonadati</taxon>
        <taxon>Ignavibacteriota</taxon>
        <taxon>Ignavibacteria</taxon>
        <taxon>Ignavibacteriales</taxon>
        <taxon>Ignavibacteriaceae</taxon>
        <taxon>Ignavibacterium</taxon>
    </lineage>
</organism>
<dbReference type="KEGG" id="ial:IALB_2044"/>
<dbReference type="PANTHER" id="PTHR15004:SF0">
    <property type="entry name" value="GLUTAMYL-TRNA(GLN) AMIDOTRANSFERASE SUBUNIT C, MITOCHONDRIAL"/>
    <property type="match status" value="1"/>
</dbReference>
<keyword evidence="1" id="KW-0648">Protein biosynthesis</keyword>
<dbReference type="SUPFAM" id="SSF141000">
    <property type="entry name" value="Glu-tRNAGln amidotransferase C subunit"/>
    <property type="match status" value="1"/>
</dbReference>
<dbReference type="GO" id="GO:0050567">
    <property type="term" value="F:glutaminyl-tRNA synthase (glutamine-hydrolyzing) activity"/>
    <property type="evidence" value="ECO:0007669"/>
    <property type="project" value="UniProtKB-UniRule"/>
</dbReference>
<reference evidence="2 3" key="1">
    <citation type="journal article" date="2012" name="Front. Microbiol.">
        <title>Complete genome of Ignavibacterium album, a metabolically versatile, flagellated, facultative anaerobe from the phylum Chlorobi.</title>
        <authorList>
            <person name="Liu Z."/>
            <person name="Frigaard N.-U."/>
            <person name="Vogl K."/>
            <person name="Iino T."/>
            <person name="Ohkuma M."/>
            <person name="Overmann J."/>
            <person name="Bryant D.A."/>
        </authorList>
    </citation>
    <scope>NUCLEOTIDE SEQUENCE [LARGE SCALE GENOMIC DNA]</scope>
    <source>
        <strain evidence="3">DSM 19864 / JCM 16511 / NBRC 101810 / Mat9-16</strain>
    </source>
</reference>
<sequence length="99" mass="11616">MSVTKKEVEKIAELAKLRFNEEELENFTHQMNEILKYMEKLNELNTDNIQPLSHPIEATNVFRNDELKPSITTEDALRNAPLADEKYFKVPKVIQDKKK</sequence>
<dbReference type="eggNOG" id="COG0721">
    <property type="taxonomic scope" value="Bacteria"/>
</dbReference>
<dbReference type="Gene3D" id="1.10.20.60">
    <property type="entry name" value="Glu-tRNAGln amidotransferase C subunit, N-terminal domain"/>
    <property type="match status" value="1"/>
</dbReference>
<dbReference type="InterPro" id="IPR003837">
    <property type="entry name" value="GatC"/>
</dbReference>
<dbReference type="PANTHER" id="PTHR15004">
    <property type="entry name" value="GLUTAMYL-TRNA(GLN) AMIDOTRANSFERASE SUBUNIT C, MITOCHONDRIAL"/>
    <property type="match status" value="1"/>
</dbReference>
<dbReference type="HAMAP" id="MF_00122">
    <property type="entry name" value="GatC"/>
    <property type="match status" value="1"/>
</dbReference>
<dbReference type="PATRIC" id="fig|945713.3.peg.2050"/>
<dbReference type="OrthoDB" id="9813938at2"/>
<dbReference type="NCBIfam" id="TIGR00135">
    <property type="entry name" value="gatC"/>
    <property type="match status" value="1"/>
</dbReference>
<accession>I0AL92</accession>
<comment type="catalytic activity">
    <reaction evidence="1">
        <text>L-aspartyl-tRNA(Asn) + L-glutamine + ATP + H2O = L-asparaginyl-tRNA(Asn) + L-glutamate + ADP + phosphate + 2 H(+)</text>
        <dbReference type="Rhea" id="RHEA:14513"/>
        <dbReference type="Rhea" id="RHEA-COMP:9674"/>
        <dbReference type="Rhea" id="RHEA-COMP:9677"/>
        <dbReference type="ChEBI" id="CHEBI:15377"/>
        <dbReference type="ChEBI" id="CHEBI:15378"/>
        <dbReference type="ChEBI" id="CHEBI:29985"/>
        <dbReference type="ChEBI" id="CHEBI:30616"/>
        <dbReference type="ChEBI" id="CHEBI:43474"/>
        <dbReference type="ChEBI" id="CHEBI:58359"/>
        <dbReference type="ChEBI" id="CHEBI:78515"/>
        <dbReference type="ChEBI" id="CHEBI:78516"/>
        <dbReference type="ChEBI" id="CHEBI:456216"/>
    </reaction>
</comment>
<dbReference type="GO" id="GO:0006412">
    <property type="term" value="P:translation"/>
    <property type="evidence" value="ECO:0007669"/>
    <property type="project" value="UniProtKB-UniRule"/>
</dbReference>
<dbReference type="STRING" id="945713.IALB_2044"/>
<dbReference type="GO" id="GO:0016740">
    <property type="term" value="F:transferase activity"/>
    <property type="evidence" value="ECO:0007669"/>
    <property type="project" value="UniProtKB-KW"/>
</dbReference>
<dbReference type="AlphaFoldDB" id="I0AL92"/>
<keyword evidence="2" id="KW-0808">Transferase</keyword>